<reference evidence="1 2" key="1">
    <citation type="submission" date="2020-08" db="EMBL/GenBank/DDBJ databases">
        <title>Genome public.</title>
        <authorList>
            <person name="Liu C."/>
            <person name="Sun Q."/>
        </authorList>
    </citation>
    <scope>NUCLEOTIDE SEQUENCE [LARGE SCALE GENOMIC DNA]</scope>
    <source>
        <strain evidence="1 2">NSJ-26</strain>
    </source>
</reference>
<dbReference type="RefSeq" id="WP_249322729.1">
    <property type="nucleotide sequence ID" value="NZ_JACRTK010000001.1"/>
</dbReference>
<name>A0A926IMR1_9FIRM</name>
<sequence>MKKKKKFIIVCPYCGKELYKSGFKSSFTDMEIKCFRCGANLEIEITNGVIIYHPDKRLSMVAESSADYKEIK</sequence>
<dbReference type="AlphaFoldDB" id="A0A926IMR1"/>
<evidence type="ECO:0000313" key="2">
    <source>
        <dbReference type="Proteomes" id="UP000601522"/>
    </source>
</evidence>
<protein>
    <submittedName>
        <fullName evidence="1">Uncharacterized protein</fullName>
    </submittedName>
</protein>
<comment type="caution">
    <text evidence="1">The sequence shown here is derived from an EMBL/GenBank/DDBJ whole genome shotgun (WGS) entry which is preliminary data.</text>
</comment>
<dbReference type="EMBL" id="JACRTK010000001">
    <property type="protein sequence ID" value="MBC8589918.1"/>
    <property type="molecule type" value="Genomic_DNA"/>
</dbReference>
<accession>A0A926IMR1</accession>
<gene>
    <name evidence="1" type="ORF">H8689_02015</name>
</gene>
<proteinExistence type="predicted"/>
<organism evidence="1 2">
    <name type="scientific">Wansuia hejianensis</name>
    <dbReference type="NCBI Taxonomy" id="2763667"/>
    <lineage>
        <taxon>Bacteria</taxon>
        <taxon>Bacillati</taxon>
        <taxon>Bacillota</taxon>
        <taxon>Clostridia</taxon>
        <taxon>Lachnospirales</taxon>
        <taxon>Lachnospiraceae</taxon>
        <taxon>Wansuia</taxon>
    </lineage>
</organism>
<dbReference type="Proteomes" id="UP000601522">
    <property type="component" value="Unassembled WGS sequence"/>
</dbReference>
<evidence type="ECO:0000313" key="1">
    <source>
        <dbReference type="EMBL" id="MBC8589918.1"/>
    </source>
</evidence>
<keyword evidence="2" id="KW-1185">Reference proteome</keyword>